<dbReference type="SUPFAM" id="SSF53474">
    <property type="entry name" value="alpha/beta-Hydrolases"/>
    <property type="match status" value="1"/>
</dbReference>
<dbReference type="PROSITE" id="PS50075">
    <property type="entry name" value="CARRIER"/>
    <property type="match status" value="1"/>
</dbReference>
<dbReference type="PROSITE" id="PS00455">
    <property type="entry name" value="AMP_BINDING"/>
    <property type="match status" value="1"/>
</dbReference>
<dbReference type="GO" id="GO:0017000">
    <property type="term" value="P:antibiotic biosynthetic process"/>
    <property type="evidence" value="ECO:0007669"/>
    <property type="project" value="UniProtKB-KW"/>
</dbReference>
<dbReference type="Gene3D" id="3.40.50.12780">
    <property type="entry name" value="N-terminal domain of ligase-like"/>
    <property type="match status" value="1"/>
</dbReference>
<dbReference type="Gene3D" id="3.40.50.1820">
    <property type="entry name" value="alpha/beta hydrolase"/>
    <property type="match status" value="1"/>
</dbReference>
<keyword evidence="4" id="KW-0597">Phosphoprotein</keyword>
<sequence length="1799" mass="208316">MKEIDYKKIIRRYAELGIRLWADGERLRFSLVKDKNANNEMDEEKIAFLKKHKKEILQELNKKEERFLLTDIQSAYLLGRLETFDYGGVSCQIYLEINYEELDKQRCQWCWNQLIKRHEMLRAVICEDGYQIIKNETEEFQVAYYENLQPAELLNIRDRMSDHVFPIGEWPYFAVALSRQEHQTVMHISFDFLIADWNSIWILLKEFEDLYYKKGIKLESTLTFQKYLELENELLASAKGIRDREYWKTRINNLPTCPMLPVKDKQQVERGFDRLVFNLPLKEWSCFCECTQRIGCTPTAAVMAAYAVCLGTWSQTKHFCLNLTLLNRLPIHPEVYQIVGDFTSVSLLEVQLAKGKNFAELIKCVQAQMMEDLDHRLFSGVKVMREYSAVYGKELAIFPYVFTSSIGLVDTEKFTGKIANYGKSSTPQVFIDCQAMDGPDGLRINWDVRKGVFETQILQDMFESFCHFLHSLAQKTENWNNEPPILIPKRQMLVREKINATKKDYKKETLFEIVWRATCKYPNEIAVIDKKEQITYGELKKRIIQIASALREKGCGHGDKIGVLVGKNVNQVTAVLGILAIGGTYVPMDQTQPYQRLKKIVEKAQIKICICEQKSKLAFGEHCQCIDICSLLTEVSNCPDRHSLGGNLEDIAYIIFTSGSTGMPKGVEIANRAVCNTIQDINERFQITKEDKILSLSKLNFDLSVYDIFGILSVGGTVIFPDEEKYLSPSEWYRLLMKYKITIWNTVPTFMTMLIDYCEFENKNLPLRLVLLSGDWIATNLPRQIRKRTSNVIVISLGGATEASIWSNYYVCQEQEDYKNSIPYGYPLSNQGFLIADEFGMPVPDFVPGELCIYGEGLAEGYLEDKQQSEEHFVYNEYLKKRIYRTGDFGYYREDGAIIFLGRRDAQVKIKGHRIELGEIEKTLIKDMQIEDACAVVVERENKSKEILAVVTPAIREETKNEEDFHDILSVCHKQIKNIPNDIEWEFNRDIAALTSMLYGLQKLGIFMPEKIYTTKEIMEAKGIQERYKWFIKYYLFALEKAGYLKREENGWRAKKYISIQELEQAINKIIPKEETEQKAFKQYLANTFKNLYEVLVGEINPVHLLYPKGNDYILEDLYANNEISRIFNNQVADVVANLARRTRHSYRILEIGGGSAATSRCVLKKISNLGLEVIYYFTDVSESFMAKARQHLKEYKNVVFQVFDMDEDFRKQGLRPSFFDAVIATGVIENAKDIKKTLKSIKELLAPGGFLLATEPSREESWILTAQVFMMTPPEDELRREVLYLEDKTWREILEEITWGKLFEFPPSGEKIGNLKLWIKQMNSEYEKPDLQRLEKLAKEYLPEYMVPSQIQVVKQLPLTANGKIDRKEMQKWYVEEDNKEEIKKQNISELDSVELEVIRVITGALGIENIQIERNLYEYGVDSLVQAQIAGKLKNYADEHFTTNKVTFDQILREMLNGTNARELAKFIRKSCEREEKKDTEIFIEEERNSKEDFGELTYLKRGEGTMVVLLPPGLGTLSGISDLAESVVKKTEQPVTALTIKDAQQYCNLDTTKVIDEVANSYAALLNKTNYASFRLVGYCMGGFLTLEIARRLTESGKIVEKLIMIDSTPVLELIEDEIIIEFIFLNSFYMEPGKIFTEVEDEQIIAAISYIFESSNQNITENSYQILQKNIQYMSVYVLFEKLKRLTQEERFKVYAKKIARGSNWEETFQMMVEQFSVYIQSFRASKLETEAYFGDILFLKATQDQPYVFLNRENAIQFWKEICIGEVEVKTIPGNHDTCITGENAKKLVDLLLE</sequence>
<dbReference type="CDD" id="cd02440">
    <property type="entry name" value="AdoMet_MTases"/>
    <property type="match status" value="1"/>
</dbReference>
<evidence type="ECO:0000256" key="3">
    <source>
        <dbReference type="ARBA" id="ARBA00022450"/>
    </source>
</evidence>
<dbReference type="Gene3D" id="3.40.50.150">
    <property type="entry name" value="Vaccinia Virus protein VP39"/>
    <property type="match status" value="1"/>
</dbReference>
<evidence type="ECO:0000256" key="4">
    <source>
        <dbReference type="ARBA" id="ARBA00022553"/>
    </source>
</evidence>
<dbReference type="InterPro" id="IPR029058">
    <property type="entry name" value="AB_hydrolase_fold"/>
</dbReference>
<dbReference type="EMBL" id="CABHNI010000032">
    <property type="protein sequence ID" value="VUX11502.1"/>
    <property type="molecule type" value="Genomic_DNA"/>
</dbReference>
<dbReference type="InterPro" id="IPR013217">
    <property type="entry name" value="Methyltransf_12"/>
</dbReference>
<keyword evidence="6" id="KW-0045">Antibiotic biosynthesis</keyword>
<dbReference type="Pfam" id="PF00501">
    <property type="entry name" value="AMP-binding"/>
    <property type="match status" value="1"/>
</dbReference>
<dbReference type="Gene3D" id="3.30.559.30">
    <property type="entry name" value="Nonribosomal peptide synthetase, condensation domain"/>
    <property type="match status" value="1"/>
</dbReference>
<gene>
    <name evidence="8" type="primary">mbtB_1</name>
    <name evidence="8" type="ORF">DFSSTS7063_01889</name>
</gene>
<dbReference type="InterPro" id="IPR057737">
    <property type="entry name" value="Condensation_MtbB-like"/>
</dbReference>
<keyword evidence="3" id="KW-0596">Phosphopantetheine</keyword>
<reference evidence="8 9" key="1">
    <citation type="submission" date="2019-07" db="EMBL/GenBank/DDBJ databases">
        <authorList>
            <person name="Hibberd C M."/>
            <person name="Gehrig L. J."/>
            <person name="Chang H.-W."/>
            <person name="Venkatesh S."/>
        </authorList>
    </citation>
    <scope>NUCLEOTIDE SEQUENCE [LARGE SCALE GENOMIC DNA]</scope>
    <source>
        <strain evidence="8">Dorea_formicigenerans_SSTS_Bg7063</strain>
    </source>
</reference>
<dbReference type="InterPro" id="IPR010071">
    <property type="entry name" value="AA_adenyl_dom"/>
</dbReference>
<dbReference type="CDD" id="cd19535">
    <property type="entry name" value="Cyc_NRPS"/>
    <property type="match status" value="1"/>
</dbReference>
<dbReference type="InterPro" id="IPR000873">
    <property type="entry name" value="AMP-dep_synth/lig_dom"/>
</dbReference>
<comment type="pathway">
    <text evidence="2">Siderophore biosynthesis.</text>
</comment>
<proteinExistence type="predicted"/>
<dbReference type="SUPFAM" id="SSF52777">
    <property type="entry name" value="CoA-dependent acyltransferases"/>
    <property type="match status" value="2"/>
</dbReference>
<keyword evidence="5 8" id="KW-0436">Ligase</keyword>
<dbReference type="Pfam" id="PF23297">
    <property type="entry name" value="ACP_SdgA_C"/>
    <property type="match status" value="1"/>
</dbReference>
<accession>A0A564TWA4</accession>
<evidence type="ECO:0000256" key="5">
    <source>
        <dbReference type="ARBA" id="ARBA00022598"/>
    </source>
</evidence>
<dbReference type="InterPro" id="IPR045851">
    <property type="entry name" value="AMP-bd_C_sf"/>
</dbReference>
<evidence type="ECO:0000259" key="7">
    <source>
        <dbReference type="PROSITE" id="PS50075"/>
    </source>
</evidence>
<dbReference type="InterPro" id="IPR023213">
    <property type="entry name" value="CAT-like_dom_sf"/>
</dbReference>
<dbReference type="Pfam" id="PF00668">
    <property type="entry name" value="Condensation"/>
    <property type="match status" value="1"/>
</dbReference>
<dbReference type="PANTHER" id="PTHR45527:SF10">
    <property type="entry name" value="PYOCHELIN SYNTHASE PCHF"/>
    <property type="match status" value="1"/>
</dbReference>
<dbReference type="InterPro" id="IPR001242">
    <property type="entry name" value="Condensation_dom"/>
</dbReference>
<dbReference type="InterPro" id="IPR044894">
    <property type="entry name" value="TubC_N_sf"/>
</dbReference>
<dbReference type="Gene3D" id="1.10.10.1830">
    <property type="entry name" value="Non-ribosomal peptide synthase, adenylation domain"/>
    <property type="match status" value="1"/>
</dbReference>
<evidence type="ECO:0000313" key="8">
    <source>
        <dbReference type="EMBL" id="VUX11502.1"/>
    </source>
</evidence>
<dbReference type="GO" id="GO:0031177">
    <property type="term" value="F:phosphopantetheine binding"/>
    <property type="evidence" value="ECO:0007669"/>
    <property type="project" value="TreeGrafter"/>
</dbReference>
<evidence type="ECO:0000256" key="6">
    <source>
        <dbReference type="ARBA" id="ARBA00023194"/>
    </source>
</evidence>
<dbReference type="InterPro" id="IPR009081">
    <property type="entry name" value="PP-bd_ACP"/>
</dbReference>
<organism evidence="8 9">
    <name type="scientific">Dorea formicigenerans</name>
    <dbReference type="NCBI Taxonomy" id="39486"/>
    <lineage>
        <taxon>Bacteria</taxon>
        <taxon>Bacillati</taxon>
        <taxon>Bacillota</taxon>
        <taxon>Clostridia</taxon>
        <taxon>Lachnospirales</taxon>
        <taxon>Lachnospiraceae</taxon>
        <taxon>Dorea</taxon>
    </lineage>
</organism>
<dbReference type="GO" id="GO:0043041">
    <property type="term" value="P:amino acid activation for nonribosomal peptide biosynthetic process"/>
    <property type="evidence" value="ECO:0007669"/>
    <property type="project" value="TreeGrafter"/>
</dbReference>
<dbReference type="SUPFAM" id="SSF56801">
    <property type="entry name" value="Acetyl-CoA synthetase-like"/>
    <property type="match status" value="1"/>
</dbReference>
<evidence type="ECO:0000256" key="1">
    <source>
        <dbReference type="ARBA" id="ARBA00001957"/>
    </source>
</evidence>
<dbReference type="InterPro" id="IPR001031">
    <property type="entry name" value="Thioesterase"/>
</dbReference>
<dbReference type="InterPro" id="IPR029063">
    <property type="entry name" value="SAM-dependent_MTases_sf"/>
</dbReference>
<feature type="domain" description="Carrier" evidence="7">
    <location>
        <begin position="1390"/>
        <end position="1474"/>
    </location>
</feature>
<dbReference type="GO" id="GO:0016874">
    <property type="term" value="F:ligase activity"/>
    <property type="evidence" value="ECO:0007669"/>
    <property type="project" value="UniProtKB-KW"/>
</dbReference>
<name>A0A564TWA4_9FIRM</name>
<dbReference type="Proteomes" id="UP000358366">
    <property type="component" value="Unassembled WGS sequence"/>
</dbReference>
<dbReference type="GO" id="GO:0005737">
    <property type="term" value="C:cytoplasm"/>
    <property type="evidence" value="ECO:0007669"/>
    <property type="project" value="TreeGrafter"/>
</dbReference>
<dbReference type="RefSeq" id="WP_144124733.1">
    <property type="nucleotide sequence ID" value="NZ_CABHNI010000032.1"/>
</dbReference>
<evidence type="ECO:0000313" key="9">
    <source>
        <dbReference type="Proteomes" id="UP000358366"/>
    </source>
</evidence>
<comment type="cofactor">
    <cofactor evidence="1">
        <name>pantetheine 4'-phosphate</name>
        <dbReference type="ChEBI" id="CHEBI:47942"/>
    </cofactor>
</comment>
<dbReference type="PANTHER" id="PTHR45527">
    <property type="entry name" value="NONRIBOSOMAL PEPTIDE SYNTHETASE"/>
    <property type="match status" value="1"/>
</dbReference>
<evidence type="ECO:0000256" key="2">
    <source>
        <dbReference type="ARBA" id="ARBA00004924"/>
    </source>
</evidence>
<dbReference type="FunFam" id="3.30.559.10:FF:000023">
    <property type="entry name" value="Non-ribosomal peptide synthetase"/>
    <property type="match status" value="1"/>
</dbReference>
<protein>
    <submittedName>
        <fullName evidence="8">Phenyloxazoline synthase MbtB</fullName>
        <ecNumber evidence="8">6.3.2.-</ecNumber>
    </submittedName>
</protein>
<dbReference type="Gene3D" id="3.30.300.30">
    <property type="match status" value="2"/>
</dbReference>
<dbReference type="SUPFAM" id="SSF53335">
    <property type="entry name" value="S-adenosyl-L-methionine-dependent methyltransferases"/>
    <property type="match status" value="1"/>
</dbReference>
<dbReference type="EC" id="6.3.2.-" evidence="8"/>
<dbReference type="Pfam" id="PF08242">
    <property type="entry name" value="Methyltransf_12"/>
    <property type="match status" value="1"/>
</dbReference>
<dbReference type="GO" id="GO:0008610">
    <property type="term" value="P:lipid biosynthetic process"/>
    <property type="evidence" value="ECO:0007669"/>
    <property type="project" value="UniProtKB-ARBA"/>
</dbReference>
<dbReference type="InterPro" id="IPR042099">
    <property type="entry name" value="ANL_N_sf"/>
</dbReference>
<dbReference type="GO" id="GO:0009403">
    <property type="term" value="P:toxin biosynthetic process"/>
    <property type="evidence" value="ECO:0007669"/>
    <property type="project" value="UniProtKB-ARBA"/>
</dbReference>
<dbReference type="PROSITE" id="PS00012">
    <property type="entry name" value="PHOSPHOPANTETHEINE"/>
    <property type="match status" value="1"/>
</dbReference>
<dbReference type="NCBIfam" id="TIGR01733">
    <property type="entry name" value="AA-adenyl-dom"/>
    <property type="match status" value="1"/>
</dbReference>
<dbReference type="InterPro" id="IPR006162">
    <property type="entry name" value="Ppantetheine_attach_site"/>
</dbReference>
<dbReference type="Pfam" id="PF00975">
    <property type="entry name" value="Thioesterase"/>
    <property type="match status" value="1"/>
</dbReference>
<dbReference type="InterPro" id="IPR020845">
    <property type="entry name" value="AMP-binding_CS"/>
</dbReference>
<dbReference type="Gene3D" id="3.30.559.10">
    <property type="entry name" value="Chloramphenicol acetyltransferase-like domain"/>
    <property type="match status" value="1"/>
</dbReference>